<evidence type="ECO:0000313" key="5">
    <source>
        <dbReference type="Proteomes" id="UP001153709"/>
    </source>
</evidence>
<dbReference type="GO" id="GO:0005789">
    <property type="term" value="C:endoplasmic reticulum membrane"/>
    <property type="evidence" value="ECO:0007669"/>
    <property type="project" value="UniProtKB-SubCell"/>
</dbReference>
<dbReference type="InterPro" id="IPR027054">
    <property type="entry name" value="ALG2"/>
</dbReference>
<dbReference type="Pfam" id="PF00534">
    <property type="entry name" value="Glycos_transf_1"/>
    <property type="match status" value="1"/>
</dbReference>
<accession>A0A9N9XFJ9</accession>
<evidence type="ECO:0000259" key="3">
    <source>
        <dbReference type="Pfam" id="PF00534"/>
    </source>
</evidence>
<keyword evidence="5" id="KW-1185">Reference proteome</keyword>
<dbReference type="GO" id="GO:0102704">
    <property type="term" value="F:GDP-Man:Man(2)GlcNAc(2)-PP-Dol alpha-1,6-mannosyltransferase activity"/>
    <property type="evidence" value="ECO:0007669"/>
    <property type="project" value="UniProtKB-UniRule"/>
</dbReference>
<comment type="function">
    <text evidence="2">Mannosylates Man(2)GlcNAc(2)-dolichol diphosphate and Man(1)GlcNAc(2)-dolichol diphosphate to form Man(3)GlcNAc(2)-dolichol diphosphate.</text>
</comment>
<dbReference type="EMBL" id="OU898282">
    <property type="protein sequence ID" value="CAG9837679.1"/>
    <property type="molecule type" value="Genomic_DNA"/>
</dbReference>
<keyword evidence="1 2" id="KW-0328">Glycosyltransferase</keyword>
<gene>
    <name evidence="4" type="ORF">DIABBA_LOCUS10644</name>
</gene>
<reference evidence="4" key="1">
    <citation type="submission" date="2022-01" db="EMBL/GenBank/DDBJ databases">
        <authorList>
            <person name="King R."/>
        </authorList>
    </citation>
    <scope>NUCLEOTIDE SEQUENCE</scope>
</reference>
<dbReference type="Proteomes" id="UP001153709">
    <property type="component" value="Chromosome 7"/>
</dbReference>
<dbReference type="EC" id="2.4.1.257" evidence="2"/>
<dbReference type="PANTHER" id="PTHR45918:SF2">
    <property type="entry name" value="ALPHA-1,3_1,6-MANNOSYLTRANSFERASE ALG2"/>
    <property type="match status" value="1"/>
</dbReference>
<comment type="catalytic activity">
    <reaction evidence="2">
        <text>a beta-D-Man-(1-&gt;4)-beta-D-GlcNAc-(1-&gt;4)-alpha-D-GlcNAc-diphospho-di-trans,poly-cis-dolichol + GDP-alpha-D-mannose = an alpha-D-Man-(1-&gt;3)-beta-D-Man-(1-&gt;4)-beta-D-GlcNAc-(1-&gt;4)-alpha-D-GlcNAc-diphospho-di-trans,poly-cis-dolichol + GDP + H(+)</text>
        <dbReference type="Rhea" id="RHEA:29515"/>
        <dbReference type="Rhea" id="RHEA-COMP:19511"/>
        <dbReference type="Rhea" id="RHEA-COMP:19513"/>
        <dbReference type="ChEBI" id="CHEBI:15378"/>
        <dbReference type="ChEBI" id="CHEBI:57527"/>
        <dbReference type="ChEBI" id="CHEBI:58189"/>
        <dbReference type="ChEBI" id="CHEBI:58472"/>
        <dbReference type="ChEBI" id="CHEBI:132510"/>
        <dbReference type="EC" id="2.4.1.132"/>
    </reaction>
    <physiologicalReaction direction="left-to-right" evidence="2">
        <dbReference type="Rhea" id="RHEA:29516"/>
    </physiologicalReaction>
</comment>
<keyword evidence="2" id="KW-0808">Transferase</keyword>
<dbReference type="PANTHER" id="PTHR45918">
    <property type="entry name" value="ALPHA-1,3/1,6-MANNOSYLTRANSFERASE ALG2"/>
    <property type="match status" value="1"/>
</dbReference>
<comment type="subcellular location">
    <subcellularLocation>
        <location evidence="2">Endoplasmic reticulum membrane</location>
        <topology evidence="2">Single-pass membrane protein</topology>
    </subcellularLocation>
</comment>
<comment type="similarity">
    <text evidence="2">Belongs to the glycosyltransferase group 1 family.</text>
</comment>
<protein>
    <recommendedName>
        <fullName evidence="2">Alpha-1,3/1,6-mannosyltransferase ALG2</fullName>
        <ecNumber evidence="2">2.4.1.132</ecNumber>
        <ecNumber evidence="2">2.4.1.257</ecNumber>
    </recommendedName>
    <alternativeName>
        <fullName evidence="2">GDP-Man:Man(1)GlcNAc(2)-PP-Dol alpha-1,3-mannosyltransferase</fullName>
    </alternativeName>
</protein>
<comment type="pathway">
    <text evidence="2">Protein modification; protein glycosylation.</text>
</comment>
<feature type="domain" description="Glycosyl transferase family 1" evidence="3">
    <location>
        <begin position="222"/>
        <end position="388"/>
    </location>
</feature>
<evidence type="ECO:0000313" key="4">
    <source>
        <dbReference type="EMBL" id="CAG9837679.1"/>
    </source>
</evidence>
<dbReference type="AlphaFoldDB" id="A0A9N9XFJ9"/>
<dbReference type="Gene3D" id="3.40.50.2000">
    <property type="entry name" value="Glycogen Phosphorylase B"/>
    <property type="match status" value="2"/>
</dbReference>
<name>A0A9N9XFJ9_DIABA</name>
<organism evidence="4 5">
    <name type="scientific">Diabrotica balteata</name>
    <name type="common">Banded cucumber beetle</name>
    <dbReference type="NCBI Taxonomy" id="107213"/>
    <lineage>
        <taxon>Eukaryota</taxon>
        <taxon>Metazoa</taxon>
        <taxon>Ecdysozoa</taxon>
        <taxon>Arthropoda</taxon>
        <taxon>Hexapoda</taxon>
        <taxon>Insecta</taxon>
        <taxon>Pterygota</taxon>
        <taxon>Neoptera</taxon>
        <taxon>Endopterygota</taxon>
        <taxon>Coleoptera</taxon>
        <taxon>Polyphaga</taxon>
        <taxon>Cucujiformia</taxon>
        <taxon>Chrysomeloidea</taxon>
        <taxon>Chrysomelidae</taxon>
        <taxon>Galerucinae</taxon>
        <taxon>Diabroticina</taxon>
        <taxon>Diabroticites</taxon>
        <taxon>Diabrotica</taxon>
    </lineage>
</organism>
<evidence type="ECO:0000256" key="1">
    <source>
        <dbReference type="ARBA" id="ARBA00022676"/>
    </source>
</evidence>
<dbReference type="SUPFAM" id="SSF53756">
    <property type="entry name" value="UDP-Glycosyltransferase/glycogen phosphorylase"/>
    <property type="match status" value="1"/>
</dbReference>
<sequence length="431" mass="48664">MTESQIDVDASSDITEIPHVVILHERLSRRKSDRYILNIALAYYKIGYKVSILTSEFERNEAITDIRFAGKVALEYCAWWIPKTLLGLLSLSVFRSIWMALKLIVFPPDPKPEVIILDVSLIALYILKSFSNYKVFVVETFEDLKNTDACYEHTKLIPTLVEAKWIKLADEIIVETLGFAEILVKSHPSIIKKPRILYPSIDLGLWNEPGIKIQRIIPDLLGDTILFLSVGKFKRASNFKLALDAFEFLLELIDDSAITKRFQLVVAGNCKTLDERFHYSELMASAKQRVCAAQITFLRQLPIIHEKTLIMESAIMIHPAKNDVYSDFVLKAMSLGKPIVATNKGIASKLLVHRLSGVIVEPEPKVIALAMKKLMLNPHLQVFLGDMAKEAFDKSHSFDAFCGQINEIMRTPVEASVSTIYNGHEESISAN</sequence>
<evidence type="ECO:0000256" key="2">
    <source>
        <dbReference type="RuleBase" id="RU367136"/>
    </source>
</evidence>
<dbReference type="GO" id="GO:0004378">
    <property type="term" value="F:GDP-Man:Man(1)GlcNAc(2)-PP-Dol alpha-1,3-mannosyltransferase activity"/>
    <property type="evidence" value="ECO:0007669"/>
    <property type="project" value="UniProtKB-UniRule"/>
</dbReference>
<dbReference type="EC" id="2.4.1.132" evidence="2"/>
<proteinExistence type="inferred from homology"/>
<dbReference type="OrthoDB" id="448893at2759"/>
<comment type="catalytic activity">
    <reaction evidence="2">
        <text>an alpha-D-Man-(1-&gt;3)-beta-D-Man-(1-&gt;4)-beta-D-GlcNAc-(1-&gt;4)-alpha-D-GlcNAc-diphospho-di-trans,poly-cis-dolichol + GDP-alpha-D-mannose = an alpha-D-Man-(1-&gt;3)-[alpha-D-Man-(1-&gt;6)]-beta-D-Man-(1-&gt;4)-beta-D-GlcNAc-(1-&gt;4)-alpha-D-GlcNAc-diphospho-di-trans,poly-cis-dolichol + GDP + H(+)</text>
        <dbReference type="Rhea" id="RHEA:29519"/>
        <dbReference type="Rhea" id="RHEA-COMP:19513"/>
        <dbReference type="Rhea" id="RHEA-COMP:19515"/>
        <dbReference type="ChEBI" id="CHEBI:15378"/>
        <dbReference type="ChEBI" id="CHEBI:57527"/>
        <dbReference type="ChEBI" id="CHEBI:58189"/>
        <dbReference type="ChEBI" id="CHEBI:132510"/>
        <dbReference type="ChEBI" id="CHEBI:132511"/>
        <dbReference type="EC" id="2.4.1.257"/>
    </reaction>
    <physiologicalReaction direction="left-to-right" evidence="2">
        <dbReference type="Rhea" id="RHEA:29520"/>
    </physiologicalReaction>
</comment>
<dbReference type="InterPro" id="IPR001296">
    <property type="entry name" value="Glyco_trans_1"/>
</dbReference>